<sequence length="230" mass="25266">MAAIIEIEHLVKSYVIGDNVVHALNDVSLSVSEREFVAIVGPSGSGKSTLMNIIGCLDIATSGSYKLRGQEISLYTEDELSEFRNRMIGFIFQRFNLLNKLNAVENVELPLVYQGISSKERRERAVAALEKVRLANRMLHTPMELSGGQQQRVAIARALITDPPVILADEPTGNLDSTTGKEVMQILQGLGSAGHTIVLITHDMNIAKQARRIVRISDGRLVSDEEVSRS</sequence>
<dbReference type="GO" id="GO:0098796">
    <property type="term" value="C:membrane protein complex"/>
    <property type="evidence" value="ECO:0007669"/>
    <property type="project" value="UniProtKB-ARBA"/>
</dbReference>
<keyword evidence="6" id="KW-1185">Reference proteome</keyword>
<dbReference type="PANTHER" id="PTHR24220">
    <property type="entry name" value="IMPORT ATP-BINDING PROTEIN"/>
    <property type="match status" value="1"/>
</dbReference>
<dbReference type="AlphaFoldDB" id="E6U4Y6"/>
<dbReference type="GO" id="GO:0016887">
    <property type="term" value="F:ATP hydrolysis activity"/>
    <property type="evidence" value="ECO:0007669"/>
    <property type="project" value="InterPro"/>
</dbReference>
<dbReference type="InterPro" id="IPR003593">
    <property type="entry name" value="AAA+_ATPase"/>
</dbReference>
<evidence type="ECO:0000313" key="5">
    <source>
        <dbReference type="EMBL" id="ADU26692.1"/>
    </source>
</evidence>
<dbReference type="KEGG" id="eha:Ethha_1141"/>
<reference evidence="5 6" key="1">
    <citation type="submission" date="2010-12" db="EMBL/GenBank/DDBJ databases">
        <title>Complete sequence of Ethanoligenens harbinense YUAN-3.</title>
        <authorList>
            <person name="Lucas S."/>
            <person name="Copeland A."/>
            <person name="Lapidus A."/>
            <person name="Cheng J.-F."/>
            <person name="Bruce D."/>
            <person name="Goodwin L."/>
            <person name="Pitluck S."/>
            <person name="Chertkov O."/>
            <person name="Misra M."/>
            <person name="Detter J.C."/>
            <person name="Han C."/>
            <person name="Tapia R."/>
            <person name="Land M."/>
            <person name="Hauser L."/>
            <person name="Jeffries C."/>
            <person name="Kyrpides N."/>
            <person name="Ivanova N."/>
            <person name="Mikhailova N."/>
            <person name="Wang A."/>
            <person name="Mouttaki H."/>
            <person name="He Z."/>
            <person name="Zhou J."/>
            <person name="Hemme C.L."/>
            <person name="Woyke T."/>
        </authorList>
    </citation>
    <scope>NUCLEOTIDE SEQUENCE [LARGE SCALE GENOMIC DNA]</scope>
    <source>
        <strain evidence="6">DSM 18485 / JCM 12961 / CGMCC 1.5033 / YUAN-3</strain>
    </source>
</reference>
<dbReference type="GO" id="GO:0005886">
    <property type="term" value="C:plasma membrane"/>
    <property type="evidence" value="ECO:0007669"/>
    <property type="project" value="TreeGrafter"/>
</dbReference>
<keyword evidence="1" id="KW-0813">Transport</keyword>
<dbReference type="STRING" id="663278.Ethha_1141"/>
<dbReference type="Gene3D" id="3.40.50.300">
    <property type="entry name" value="P-loop containing nucleotide triphosphate hydrolases"/>
    <property type="match status" value="1"/>
</dbReference>
<evidence type="ECO:0000256" key="1">
    <source>
        <dbReference type="ARBA" id="ARBA00022448"/>
    </source>
</evidence>
<dbReference type="PROSITE" id="PS50893">
    <property type="entry name" value="ABC_TRANSPORTER_2"/>
    <property type="match status" value="1"/>
</dbReference>
<gene>
    <name evidence="5" type="ordered locus">Ethha_1141</name>
</gene>
<dbReference type="InterPro" id="IPR017911">
    <property type="entry name" value="MacB-like_ATP-bd"/>
</dbReference>
<dbReference type="eggNOG" id="COG1136">
    <property type="taxonomic scope" value="Bacteria"/>
</dbReference>
<dbReference type="EMBL" id="CP002400">
    <property type="protein sequence ID" value="ADU26692.1"/>
    <property type="molecule type" value="Genomic_DNA"/>
</dbReference>
<organism evidence="5 6">
    <name type="scientific">Ethanoligenens harbinense (strain DSM 18485 / JCM 12961 / CGMCC 1.5033 / YUAN-3)</name>
    <dbReference type="NCBI Taxonomy" id="663278"/>
    <lineage>
        <taxon>Bacteria</taxon>
        <taxon>Bacillati</taxon>
        <taxon>Bacillota</taxon>
        <taxon>Clostridia</taxon>
        <taxon>Eubacteriales</taxon>
        <taxon>Oscillospiraceae</taxon>
        <taxon>Ethanoligenens</taxon>
    </lineage>
</organism>
<name>E6U4Y6_ETHHY</name>
<dbReference type="FunFam" id="3.40.50.300:FF:000032">
    <property type="entry name" value="Export ABC transporter ATP-binding protein"/>
    <property type="match status" value="1"/>
</dbReference>
<dbReference type="GO" id="GO:0022857">
    <property type="term" value="F:transmembrane transporter activity"/>
    <property type="evidence" value="ECO:0007669"/>
    <property type="project" value="TreeGrafter"/>
</dbReference>
<evidence type="ECO:0000256" key="3">
    <source>
        <dbReference type="ARBA" id="ARBA00022840"/>
    </source>
</evidence>
<dbReference type="Proteomes" id="UP000001551">
    <property type="component" value="Chromosome"/>
</dbReference>
<protein>
    <submittedName>
        <fullName evidence="5">ABC transporter related protein</fullName>
    </submittedName>
</protein>
<dbReference type="InterPro" id="IPR015854">
    <property type="entry name" value="ABC_transpr_LolD-like"/>
</dbReference>
<evidence type="ECO:0000259" key="4">
    <source>
        <dbReference type="PROSITE" id="PS50893"/>
    </source>
</evidence>
<dbReference type="InterPro" id="IPR027417">
    <property type="entry name" value="P-loop_NTPase"/>
</dbReference>
<dbReference type="SUPFAM" id="SSF52540">
    <property type="entry name" value="P-loop containing nucleoside triphosphate hydrolases"/>
    <property type="match status" value="1"/>
</dbReference>
<keyword evidence="2" id="KW-0547">Nucleotide-binding</keyword>
<dbReference type="InterPro" id="IPR003439">
    <property type="entry name" value="ABC_transporter-like_ATP-bd"/>
</dbReference>
<dbReference type="PANTHER" id="PTHR24220:SF86">
    <property type="entry name" value="ABC TRANSPORTER ABCH.1"/>
    <property type="match status" value="1"/>
</dbReference>
<dbReference type="Pfam" id="PF00005">
    <property type="entry name" value="ABC_tran"/>
    <property type="match status" value="1"/>
</dbReference>
<dbReference type="SMART" id="SM00382">
    <property type="entry name" value="AAA"/>
    <property type="match status" value="1"/>
</dbReference>
<dbReference type="GO" id="GO:0005524">
    <property type="term" value="F:ATP binding"/>
    <property type="evidence" value="ECO:0007669"/>
    <property type="project" value="UniProtKB-KW"/>
</dbReference>
<dbReference type="CDD" id="cd03255">
    <property type="entry name" value="ABC_MJ0796_LolCDE_FtsE"/>
    <property type="match status" value="1"/>
</dbReference>
<dbReference type="HOGENOM" id="CLU_000604_1_22_9"/>
<dbReference type="PROSITE" id="PS00211">
    <property type="entry name" value="ABC_TRANSPORTER_1"/>
    <property type="match status" value="1"/>
</dbReference>
<dbReference type="InterPro" id="IPR017871">
    <property type="entry name" value="ABC_transporter-like_CS"/>
</dbReference>
<feature type="domain" description="ABC transporter" evidence="4">
    <location>
        <begin position="5"/>
        <end position="230"/>
    </location>
</feature>
<accession>E6U4Y6</accession>
<keyword evidence="3" id="KW-0067">ATP-binding</keyword>
<evidence type="ECO:0000313" key="6">
    <source>
        <dbReference type="Proteomes" id="UP000001551"/>
    </source>
</evidence>
<proteinExistence type="predicted"/>
<evidence type="ECO:0000256" key="2">
    <source>
        <dbReference type="ARBA" id="ARBA00022741"/>
    </source>
</evidence>